<evidence type="ECO:0000256" key="3">
    <source>
        <dbReference type="ARBA" id="ARBA00022679"/>
    </source>
</evidence>
<evidence type="ECO:0000313" key="10">
    <source>
        <dbReference type="EMBL" id="KYC46891.1"/>
    </source>
</evidence>
<reference evidence="12 13" key="1">
    <citation type="journal article" date="2016" name="ISME J.">
        <title>Chasing the elusive Euryarchaeota class WSA2: genomes reveal a uniquely fastidious methyl-reducing methanogen.</title>
        <authorList>
            <person name="Nobu M.K."/>
            <person name="Narihiro T."/>
            <person name="Kuroda K."/>
            <person name="Mei R."/>
            <person name="Liu W.T."/>
        </authorList>
    </citation>
    <scope>NUCLEOTIDE SEQUENCE [LARGE SCALE GENOMIC DNA]</scope>
    <source>
        <strain evidence="9">B03fssc0709_Meth_Bin005</strain>
        <strain evidence="10">B15fssc0709_Meth_Bin003</strain>
        <strain evidence="11">BMIXfssc0709_Meth_Bin006</strain>
    </source>
</reference>
<comment type="subcellular location">
    <subcellularLocation>
        <location evidence="6">Cytoplasm</location>
    </subcellularLocation>
</comment>
<accession>A0A150IPB2</accession>
<keyword evidence="6" id="KW-0963">Cytoplasm</keyword>
<keyword evidence="2 6" id="KW-0662">Pyridine nucleotide biosynthesis</keyword>
<evidence type="ECO:0000313" key="12">
    <source>
        <dbReference type="Proteomes" id="UP000091929"/>
    </source>
</evidence>
<dbReference type="NCBIfam" id="NF002243">
    <property type="entry name" value="PRK01153.1"/>
    <property type="match status" value="1"/>
</dbReference>
<dbReference type="GO" id="GO:0009435">
    <property type="term" value="P:NAD+ biosynthetic process"/>
    <property type="evidence" value="ECO:0007669"/>
    <property type="project" value="UniProtKB-UniRule"/>
</dbReference>
<keyword evidence="4 6" id="KW-0548">Nucleotidyltransferase</keyword>
<dbReference type="PANTHER" id="PTHR21342:SF0">
    <property type="entry name" value="BIFUNCTIONAL NMN ADENYLYLTRANSFERASE_NUDIX HYDROLASE"/>
    <property type="match status" value="1"/>
</dbReference>
<accession>A0A150IIG9</accession>
<name>A0A150IPB2_9EURY</name>
<evidence type="ECO:0000313" key="13">
    <source>
        <dbReference type="Proteomes" id="UP000092401"/>
    </source>
</evidence>
<dbReference type="AlphaFoldDB" id="A0A150IPB2"/>
<evidence type="ECO:0000256" key="6">
    <source>
        <dbReference type="HAMAP-Rule" id="MF_00243"/>
    </source>
</evidence>
<proteinExistence type="inferred from homology"/>
<evidence type="ECO:0000259" key="8">
    <source>
        <dbReference type="Pfam" id="PF01467"/>
    </source>
</evidence>
<evidence type="ECO:0000256" key="7">
    <source>
        <dbReference type="NCBIfam" id="TIGR01527"/>
    </source>
</evidence>
<feature type="domain" description="Cytidyltransferase-like" evidence="8">
    <location>
        <begin position="4"/>
        <end position="135"/>
    </location>
</feature>
<dbReference type="NCBIfam" id="TIGR00125">
    <property type="entry name" value="cyt_tran_rel"/>
    <property type="match status" value="1"/>
</dbReference>
<keyword evidence="6" id="KW-0547">Nucleotide-binding</keyword>
<dbReference type="SUPFAM" id="SSF52374">
    <property type="entry name" value="Nucleotidylyl transferase"/>
    <property type="match status" value="1"/>
</dbReference>
<keyword evidence="3 6" id="KW-0808">Transferase</keyword>
<dbReference type="Proteomes" id="UP000092403">
    <property type="component" value="Unassembled WGS sequence"/>
</dbReference>
<dbReference type="InterPro" id="IPR014729">
    <property type="entry name" value="Rossmann-like_a/b/a_fold"/>
</dbReference>
<dbReference type="PANTHER" id="PTHR21342">
    <property type="entry name" value="PHOSPHOPANTETHEINE ADENYLYLTRANSFERASE"/>
    <property type="match status" value="1"/>
</dbReference>
<organism evidence="10 12">
    <name type="scientific">Candidatus Methanofastidiosum methylothiophilum</name>
    <dbReference type="NCBI Taxonomy" id="1705564"/>
    <lineage>
        <taxon>Archaea</taxon>
        <taxon>Methanobacteriati</taxon>
        <taxon>Methanobacteriota</taxon>
        <taxon>Stenosarchaea group</taxon>
        <taxon>Candidatus Methanofastidiosia</taxon>
        <taxon>Candidatus Methanofastidiosales</taxon>
        <taxon>Candidatus Methanofastidiosaceae</taxon>
        <taxon>Candidatus Methanofastidiosum</taxon>
    </lineage>
</organism>
<dbReference type="Gene3D" id="3.40.50.620">
    <property type="entry name" value="HUPs"/>
    <property type="match status" value="1"/>
</dbReference>
<dbReference type="UniPathway" id="UPA00253">
    <property type="reaction ID" value="UER00600"/>
</dbReference>
<dbReference type="EMBL" id="LNGE01000051">
    <property type="protein sequence ID" value="KYC44625.1"/>
    <property type="molecule type" value="Genomic_DNA"/>
</dbReference>
<evidence type="ECO:0000256" key="5">
    <source>
        <dbReference type="ARBA" id="ARBA00023027"/>
    </source>
</evidence>
<evidence type="ECO:0000313" key="11">
    <source>
        <dbReference type="EMBL" id="KYC49320.1"/>
    </source>
</evidence>
<keyword evidence="6" id="KW-0067">ATP-binding</keyword>
<dbReference type="EMBL" id="LNJC01000039">
    <property type="protein sequence ID" value="KYC49320.1"/>
    <property type="molecule type" value="Genomic_DNA"/>
</dbReference>
<dbReference type="NCBIfam" id="TIGR01527">
    <property type="entry name" value="arch_NMN_Atrans"/>
    <property type="match status" value="1"/>
</dbReference>
<dbReference type="EMBL" id="LNGF01000041">
    <property type="protein sequence ID" value="KYC46891.1"/>
    <property type="molecule type" value="Genomic_DNA"/>
</dbReference>
<dbReference type="Proteomes" id="UP000091929">
    <property type="component" value="Unassembled WGS sequence"/>
</dbReference>
<protein>
    <recommendedName>
        <fullName evidence="6 7">Nicotinamide-nucleotide adenylyltransferase</fullName>
        <ecNumber evidence="6 7">2.7.7.1</ecNumber>
    </recommendedName>
    <alternativeName>
        <fullName evidence="6">NAD(+) diphosphorylase</fullName>
    </alternativeName>
    <alternativeName>
        <fullName evidence="6">NAD(+) pyrophosphorylase</fullName>
    </alternativeName>
    <alternativeName>
        <fullName evidence="6">NMN adenylyltransferase</fullName>
    </alternativeName>
</protein>
<comment type="pathway">
    <text evidence="6">Cofactor biosynthesis; NAD(+) biosynthesis; NAD(+) from nicotinamide D-ribonucleotide: step 1/1.</text>
</comment>
<comment type="similarity">
    <text evidence="1 6">Belongs to the archaeal NMN adenylyltransferase family.</text>
</comment>
<accession>A0A150IWI5</accession>
<dbReference type="GO" id="GO:0005737">
    <property type="term" value="C:cytoplasm"/>
    <property type="evidence" value="ECO:0007669"/>
    <property type="project" value="UniProtKB-SubCell"/>
</dbReference>
<dbReference type="GO" id="GO:0000309">
    <property type="term" value="F:nicotinamide-nucleotide adenylyltransferase activity"/>
    <property type="evidence" value="ECO:0007669"/>
    <property type="project" value="UniProtKB-UniRule"/>
</dbReference>
<dbReference type="Proteomes" id="UP000092401">
    <property type="component" value="Unassembled WGS sequence"/>
</dbReference>
<comment type="catalytic activity">
    <reaction evidence="6">
        <text>beta-nicotinamide D-ribonucleotide + ATP + H(+) = diphosphate + NAD(+)</text>
        <dbReference type="Rhea" id="RHEA:21360"/>
        <dbReference type="ChEBI" id="CHEBI:14649"/>
        <dbReference type="ChEBI" id="CHEBI:15378"/>
        <dbReference type="ChEBI" id="CHEBI:30616"/>
        <dbReference type="ChEBI" id="CHEBI:33019"/>
        <dbReference type="ChEBI" id="CHEBI:57540"/>
        <dbReference type="EC" id="2.7.7.1"/>
    </reaction>
</comment>
<evidence type="ECO:0000256" key="2">
    <source>
        <dbReference type="ARBA" id="ARBA00022642"/>
    </source>
</evidence>
<dbReference type="GO" id="GO:0005524">
    <property type="term" value="F:ATP binding"/>
    <property type="evidence" value="ECO:0007669"/>
    <property type="project" value="UniProtKB-KW"/>
</dbReference>
<dbReference type="Pfam" id="PF01467">
    <property type="entry name" value="CTP_transf_like"/>
    <property type="match status" value="1"/>
</dbReference>
<dbReference type="InterPro" id="IPR006418">
    <property type="entry name" value="NMN_Atrans_arc"/>
</dbReference>
<evidence type="ECO:0000256" key="4">
    <source>
        <dbReference type="ARBA" id="ARBA00022695"/>
    </source>
</evidence>
<keyword evidence="5 6" id="KW-0520">NAD</keyword>
<gene>
    <name evidence="9" type="ORF">APG10_01563</name>
    <name evidence="10" type="ORF">APG11_01610</name>
    <name evidence="11" type="ORF">APG12_01568</name>
</gene>
<dbReference type="EC" id="2.7.7.1" evidence="6 7"/>
<evidence type="ECO:0000256" key="1">
    <source>
        <dbReference type="ARBA" id="ARBA00010124"/>
    </source>
</evidence>
<dbReference type="HAMAP" id="MF_00243">
    <property type="entry name" value="NMN_adenylyltr"/>
    <property type="match status" value="1"/>
</dbReference>
<evidence type="ECO:0000313" key="9">
    <source>
        <dbReference type="EMBL" id="KYC44625.1"/>
    </source>
</evidence>
<comment type="caution">
    <text evidence="10">The sequence shown here is derived from an EMBL/GenBank/DDBJ whole genome shotgun (WGS) entry which is preliminary data.</text>
</comment>
<sequence>MRALYIGRFQPFHLGHLHVVKYILESSKEVIIAIGSSQVSHTIQNPFTAGERFLMIKKTLETEGVDLRRVHILPVPDIYRNALWVKHVETITPPFDVVYANEPVTVRLFKESSYDVRGPEFYKRTVYSGEEIRNRILKAADWESLVPKATAEVIKDIDGVARLLEIIKSDKKETSYQEMSNSV</sequence>
<dbReference type="InterPro" id="IPR004821">
    <property type="entry name" value="Cyt_trans-like"/>
</dbReference>